<organism evidence="7 8">
    <name type="scientific">Acidiphilium iwatense</name>
    <dbReference type="NCBI Taxonomy" id="768198"/>
    <lineage>
        <taxon>Bacteria</taxon>
        <taxon>Pseudomonadati</taxon>
        <taxon>Pseudomonadota</taxon>
        <taxon>Alphaproteobacteria</taxon>
        <taxon>Acetobacterales</taxon>
        <taxon>Acidocellaceae</taxon>
        <taxon>Acidiphilium</taxon>
    </lineage>
</organism>
<evidence type="ECO:0000313" key="7">
    <source>
        <dbReference type="EMBL" id="MCF3948913.1"/>
    </source>
</evidence>
<evidence type="ECO:0000259" key="6">
    <source>
        <dbReference type="Pfam" id="PF00850"/>
    </source>
</evidence>
<dbReference type="SUPFAM" id="SSF52768">
    <property type="entry name" value="Arginase/deacetylase"/>
    <property type="match status" value="1"/>
</dbReference>
<dbReference type="PRINTS" id="PR01270">
    <property type="entry name" value="HDASUPER"/>
</dbReference>
<evidence type="ECO:0000256" key="1">
    <source>
        <dbReference type="ARBA" id="ARBA00001947"/>
    </source>
</evidence>
<accession>A0ABS9E1U6</accession>
<dbReference type="Proteomes" id="UP001521209">
    <property type="component" value="Unassembled WGS sequence"/>
</dbReference>
<protein>
    <submittedName>
        <fullName evidence="7">Histone deacetylase family protein</fullName>
    </submittedName>
</protein>
<evidence type="ECO:0000256" key="5">
    <source>
        <dbReference type="ARBA" id="ARBA00022833"/>
    </source>
</evidence>
<dbReference type="CDD" id="cd10001">
    <property type="entry name" value="HDAC_classII_APAH"/>
    <property type="match status" value="1"/>
</dbReference>
<sequence length="343" mass="37656">MRTIFNADHRFHQSPGELLNGAYVPAFEKPERADLIRAEIERARLGEISAPQPYPLSKLTAIHDAGMIDLFQHAYAEWQEAGRSGGAIPFTFGTRGVREDRVPRCLDGKLAYYSFDAGTPITPTSWRAIKSSADTALTASSLITQGERSAFALCRPPGHHAGTDHYGGYCFLNNAAIAAQAMLGDGAARIAILDIDYHHGNGTQQIFYRRNDVLFVSIHGDPDAEFPYRLGFADETGAADGEGMNANYPLPLGTEWPAWSAALNHGLTRIQTYRPDIVIVSLGVDTYKHDPISQFRLEREHFTRIGERIASLARPTMFVMEGGYAVEDIGINVVNVLSGFETA</sequence>
<dbReference type="InterPro" id="IPR023801">
    <property type="entry name" value="His_deacetylse_dom"/>
</dbReference>
<comment type="caution">
    <text evidence="7">The sequence shown here is derived from an EMBL/GenBank/DDBJ whole genome shotgun (WGS) entry which is preliminary data.</text>
</comment>
<evidence type="ECO:0000313" key="8">
    <source>
        <dbReference type="Proteomes" id="UP001521209"/>
    </source>
</evidence>
<keyword evidence="4" id="KW-0378">Hydrolase</keyword>
<comment type="cofactor">
    <cofactor evidence="1">
        <name>Zn(2+)</name>
        <dbReference type="ChEBI" id="CHEBI:29105"/>
    </cofactor>
</comment>
<evidence type="ECO:0000256" key="3">
    <source>
        <dbReference type="ARBA" id="ARBA00022723"/>
    </source>
</evidence>
<keyword evidence="8" id="KW-1185">Reference proteome</keyword>
<dbReference type="Pfam" id="PF00850">
    <property type="entry name" value="Hist_deacetyl"/>
    <property type="match status" value="1"/>
</dbReference>
<comment type="similarity">
    <text evidence="2">Belongs to the histone deacetylase family.</text>
</comment>
<keyword evidence="5" id="KW-0862">Zinc</keyword>
<dbReference type="Gene3D" id="3.40.800.20">
    <property type="entry name" value="Histone deacetylase domain"/>
    <property type="match status" value="1"/>
</dbReference>
<feature type="domain" description="Histone deacetylase" evidence="6">
    <location>
        <begin position="28"/>
        <end position="336"/>
    </location>
</feature>
<name>A0ABS9E1U6_9PROT</name>
<evidence type="ECO:0000256" key="4">
    <source>
        <dbReference type="ARBA" id="ARBA00022801"/>
    </source>
</evidence>
<reference evidence="7 8" key="1">
    <citation type="submission" date="2022-01" db="EMBL/GenBank/DDBJ databases">
        <authorList>
            <person name="Won M."/>
            <person name="Kim S.-J."/>
            <person name="Kwon S.-W."/>
        </authorList>
    </citation>
    <scope>NUCLEOTIDE SEQUENCE [LARGE SCALE GENOMIC DNA]</scope>
    <source>
        <strain evidence="7 8">KCTC 23505</strain>
    </source>
</reference>
<dbReference type="PANTHER" id="PTHR10625">
    <property type="entry name" value="HISTONE DEACETYLASE HDAC1-RELATED"/>
    <property type="match status" value="1"/>
</dbReference>
<dbReference type="InterPro" id="IPR000286">
    <property type="entry name" value="HDACs"/>
</dbReference>
<gene>
    <name evidence="7" type="ORF">L2A60_19915</name>
</gene>
<evidence type="ECO:0000256" key="2">
    <source>
        <dbReference type="ARBA" id="ARBA00005947"/>
    </source>
</evidence>
<dbReference type="RefSeq" id="WP_235706220.1">
    <property type="nucleotide sequence ID" value="NZ_JAKGBZ010000105.1"/>
</dbReference>
<dbReference type="EMBL" id="JAKGBZ010000105">
    <property type="protein sequence ID" value="MCF3948913.1"/>
    <property type="molecule type" value="Genomic_DNA"/>
</dbReference>
<dbReference type="InterPro" id="IPR023696">
    <property type="entry name" value="Ureohydrolase_dom_sf"/>
</dbReference>
<keyword evidence="3" id="KW-0479">Metal-binding</keyword>
<proteinExistence type="inferred from homology"/>
<dbReference type="PANTHER" id="PTHR10625:SF17">
    <property type="entry name" value="HISTONE DEACETYLASE 8"/>
    <property type="match status" value="1"/>
</dbReference>
<dbReference type="InterPro" id="IPR037138">
    <property type="entry name" value="His_deacetylse_dom_sf"/>
</dbReference>